<evidence type="ECO:0000313" key="2">
    <source>
        <dbReference type="EMBL" id="SIS30686.1"/>
    </source>
</evidence>
<evidence type="ECO:0000313" key="4">
    <source>
        <dbReference type="Proteomes" id="UP000186106"/>
    </source>
</evidence>
<dbReference type="RefSeq" id="WP_076352166.1">
    <property type="nucleotide sequence ID" value="NZ_CP033926.1"/>
</dbReference>
<keyword evidence="5" id="KW-1185">Reference proteome</keyword>
<evidence type="ECO:0000313" key="5">
    <source>
        <dbReference type="Proteomes" id="UP000279541"/>
    </source>
</evidence>
<dbReference type="Proteomes" id="UP000279541">
    <property type="component" value="Chromosome"/>
</dbReference>
<evidence type="ECO:0000313" key="3">
    <source>
        <dbReference type="EMBL" id="SIS46624.1"/>
    </source>
</evidence>
<organism evidence="3 4">
    <name type="scientific">Chryseobacterium joostei</name>
    <dbReference type="NCBI Taxonomy" id="112234"/>
    <lineage>
        <taxon>Bacteria</taxon>
        <taxon>Pseudomonadati</taxon>
        <taxon>Bacteroidota</taxon>
        <taxon>Flavobacteriia</taxon>
        <taxon>Flavobacteriales</taxon>
        <taxon>Weeksellaceae</taxon>
        <taxon>Chryseobacterium group</taxon>
        <taxon>Chryseobacterium</taxon>
    </lineage>
</organism>
<dbReference type="EMBL" id="FTNZ01000008">
    <property type="protein sequence ID" value="SIS46624.1"/>
    <property type="molecule type" value="Genomic_DNA"/>
</dbReference>
<reference evidence="3 4" key="1">
    <citation type="submission" date="2017-01" db="EMBL/GenBank/DDBJ databases">
        <authorList>
            <person name="Mah S.A."/>
            <person name="Swanson W.J."/>
            <person name="Moy G.W."/>
            <person name="Vacquier V.D."/>
        </authorList>
    </citation>
    <scope>NUCLEOTIDE SEQUENCE [LARGE SCALE GENOMIC DNA]</scope>
    <source>
        <strain evidence="3 4">DSM 16927</strain>
    </source>
</reference>
<dbReference type="PROSITE" id="PS51257">
    <property type="entry name" value="PROKAR_LIPOPROTEIN"/>
    <property type="match status" value="1"/>
</dbReference>
<dbReference type="EMBL" id="FTNZ01000002">
    <property type="protein sequence ID" value="SIS30686.1"/>
    <property type="molecule type" value="Genomic_DNA"/>
</dbReference>
<reference evidence="1 5" key="2">
    <citation type="submission" date="2018-11" db="EMBL/GenBank/DDBJ databases">
        <title>Proposal to divide the Flavobacteriaceae and reorganize its genera based on Amino Acid Identity values calculated from whole genome sequences.</title>
        <authorList>
            <person name="Nicholson A.C."/>
            <person name="Gulvik C.A."/>
            <person name="Whitney A.M."/>
            <person name="Humrighouse B.W."/>
            <person name="Bell M."/>
            <person name="Holmes B."/>
            <person name="Steigerwalt A.G."/>
            <person name="Villarma A."/>
            <person name="Sheth M."/>
            <person name="Batra D."/>
            <person name="Pryor J."/>
            <person name="Bernardet J.-F."/>
            <person name="Hugo C."/>
            <person name="Kampfer P."/>
            <person name="Newman J."/>
            <person name="McQuiston J.R."/>
        </authorList>
    </citation>
    <scope>NUCLEOTIDE SEQUENCE [LARGE SCALE GENOMIC DNA]</scope>
    <source>
        <strain evidence="1 5">DSM 16927</strain>
    </source>
</reference>
<accession>A0A1N7JBH1</accession>
<dbReference type="AlphaFoldDB" id="A0A1N7JBH1"/>
<dbReference type="KEGG" id="cjt:EG359_07110"/>
<gene>
    <name evidence="1" type="ORF">EG359_07110</name>
    <name evidence="2" type="ORF">SAMN05421768_10264</name>
    <name evidence="3" type="ORF">SAMN05421768_10863</name>
</gene>
<protein>
    <submittedName>
        <fullName evidence="3">Uncharacterized protein</fullName>
    </submittedName>
</protein>
<sequence>MKIILSYLFISLYTLVSCQEKSIVNDLKFSNYEGHPKKITEIVTFSNQDVDKSISYFDKDGFLTKIESYNTINSEFPDRRLISDILIYDIKNKAKRTFKSMNAESKKVDVTGYFEKVSDSLYRRISISDTPPMSLNKLLYLDKNNRLIKTEETGNFNGTPVNNTMVYTYTNGIKSGMLVEDRAKHKKKKLTYKNVKSDPQGNFLYEELVDDHGTLELKIERVFEYY</sequence>
<evidence type="ECO:0000313" key="1">
    <source>
        <dbReference type="EMBL" id="AZA99385.1"/>
    </source>
</evidence>
<name>A0A1N7JBH1_9FLAO</name>
<dbReference type="Proteomes" id="UP000186106">
    <property type="component" value="Unassembled WGS sequence"/>
</dbReference>
<dbReference type="OrthoDB" id="1239621at2"/>
<proteinExistence type="predicted"/>
<dbReference type="EMBL" id="CP033926">
    <property type="protein sequence ID" value="AZA99385.1"/>
    <property type="molecule type" value="Genomic_DNA"/>
</dbReference>